<keyword evidence="4" id="KW-1185">Reference proteome</keyword>
<name>A0A0P1G0Q2_9RHOB</name>
<organism evidence="3 4">
    <name type="scientific">Tritonibacter multivorans</name>
    <dbReference type="NCBI Taxonomy" id="928856"/>
    <lineage>
        <taxon>Bacteria</taxon>
        <taxon>Pseudomonadati</taxon>
        <taxon>Pseudomonadota</taxon>
        <taxon>Alphaproteobacteria</taxon>
        <taxon>Rhodobacterales</taxon>
        <taxon>Paracoccaceae</taxon>
        <taxon>Tritonibacter</taxon>
    </lineage>
</organism>
<proteinExistence type="predicted"/>
<dbReference type="AlphaFoldDB" id="A0A0P1G0Q2"/>
<feature type="transmembrane region" description="Helical" evidence="1">
    <location>
        <begin position="24"/>
        <end position="43"/>
    </location>
</feature>
<keyword evidence="1" id="KW-0472">Membrane</keyword>
<dbReference type="Pfam" id="PF07811">
    <property type="entry name" value="TadE"/>
    <property type="match status" value="1"/>
</dbReference>
<dbReference type="RefSeq" id="WP_058288443.1">
    <property type="nucleotide sequence ID" value="NZ_CYSD01000012.1"/>
</dbReference>
<keyword evidence="1" id="KW-1133">Transmembrane helix</keyword>
<gene>
    <name evidence="3" type="ORF">TRM7557_00290</name>
</gene>
<evidence type="ECO:0000313" key="4">
    <source>
        <dbReference type="Proteomes" id="UP000052022"/>
    </source>
</evidence>
<evidence type="ECO:0000256" key="1">
    <source>
        <dbReference type="SAM" id="Phobius"/>
    </source>
</evidence>
<evidence type="ECO:0000313" key="3">
    <source>
        <dbReference type="EMBL" id="CUH75248.1"/>
    </source>
</evidence>
<dbReference type="InterPro" id="IPR012495">
    <property type="entry name" value="TadE-like_dom"/>
</dbReference>
<feature type="domain" description="TadE-like" evidence="2">
    <location>
        <begin position="22"/>
        <end position="59"/>
    </location>
</feature>
<protein>
    <submittedName>
        <fullName evidence="3">Flp pilus assembly protein TadG</fullName>
    </submittedName>
</protein>
<dbReference type="Proteomes" id="UP000052022">
    <property type="component" value="Unassembled WGS sequence"/>
</dbReference>
<evidence type="ECO:0000259" key="2">
    <source>
        <dbReference type="Pfam" id="PF07811"/>
    </source>
</evidence>
<accession>A0A0P1G0Q2</accession>
<dbReference type="STRING" id="928856.SAMN04488049_10971"/>
<dbReference type="OrthoDB" id="7907064at2"/>
<dbReference type="EMBL" id="CYSD01000012">
    <property type="protein sequence ID" value="CUH75248.1"/>
    <property type="molecule type" value="Genomic_DNA"/>
</dbReference>
<reference evidence="3 4" key="1">
    <citation type="submission" date="2015-09" db="EMBL/GenBank/DDBJ databases">
        <authorList>
            <consortium name="Swine Surveillance"/>
        </authorList>
    </citation>
    <scope>NUCLEOTIDE SEQUENCE [LARGE SCALE GENOMIC DNA]</scope>
    <source>
        <strain evidence="3 4">CECT 7557</strain>
    </source>
</reference>
<sequence>MIRFSKFRAAAAFRRFHRATEGNVTVEFVIIVPLMFIILASSIEMGLITVRQTFLDRALDLTVRDIRLGTGADWQHDQIRDKICERSILINNCSTDLKLEMTQLDPYAPITMPETPDCIDSAVEVDPVVKFVNGDSNELMFLRACQSFNPVFPHIGLGADLVKDGDGRVNVLASSIFVQEPK</sequence>
<keyword evidence="1" id="KW-0812">Transmembrane</keyword>